<sequence>MPARHRTAALALRAICVLAAAAAATAARGQTPEPATESRFQLAFGVGAGLSSLSRTSDGPERTPEAVFGANARAVAGPLVAGAIIEGGTIVWDADLLFGGYLGLRGRLVGDHVLVVALQAGRHHFERCSLWTPCEAGNLPFAGVRIDLERSDAEGPRALALWLSLAQDARRVSVPSTPPPGETGIRYGGTVLFAGVSFRVGARW</sequence>
<organism evidence="2 3">
    <name type="scientific">Anaeromyxobacter oryzae</name>
    <dbReference type="NCBI Taxonomy" id="2918170"/>
    <lineage>
        <taxon>Bacteria</taxon>
        <taxon>Pseudomonadati</taxon>
        <taxon>Myxococcota</taxon>
        <taxon>Myxococcia</taxon>
        <taxon>Myxococcales</taxon>
        <taxon>Cystobacterineae</taxon>
        <taxon>Anaeromyxobacteraceae</taxon>
        <taxon>Anaeromyxobacter</taxon>
    </lineage>
</organism>
<dbReference type="Proteomes" id="UP001162891">
    <property type="component" value="Chromosome"/>
</dbReference>
<evidence type="ECO:0008006" key="4">
    <source>
        <dbReference type="Google" id="ProtNLM"/>
    </source>
</evidence>
<proteinExistence type="predicted"/>
<keyword evidence="3" id="KW-1185">Reference proteome</keyword>
<accession>A0ABN6MRE0</accession>
<evidence type="ECO:0000256" key="1">
    <source>
        <dbReference type="SAM" id="SignalP"/>
    </source>
</evidence>
<evidence type="ECO:0000313" key="3">
    <source>
        <dbReference type="Proteomes" id="UP001162891"/>
    </source>
</evidence>
<dbReference type="RefSeq" id="WP_248361677.1">
    <property type="nucleotide sequence ID" value="NZ_AP025591.1"/>
</dbReference>
<name>A0ABN6MRE0_9BACT</name>
<feature type="chain" id="PRO_5045904277" description="Outer membrane protein beta-barrel domain-containing protein" evidence="1">
    <location>
        <begin position="27"/>
        <end position="204"/>
    </location>
</feature>
<evidence type="ECO:0000313" key="2">
    <source>
        <dbReference type="EMBL" id="BDG03563.1"/>
    </source>
</evidence>
<reference evidence="3" key="1">
    <citation type="journal article" date="2022" name="Int. J. Syst. Evol. Microbiol.">
        <title>Anaeromyxobacter oryzae sp. nov., Anaeromyxobacter diazotrophicus sp. nov. and Anaeromyxobacter paludicola sp. nov., isolated from paddy soils.</title>
        <authorList>
            <person name="Itoh H."/>
            <person name="Xu Z."/>
            <person name="Mise K."/>
            <person name="Masuda Y."/>
            <person name="Ushijima N."/>
            <person name="Hayakawa C."/>
            <person name="Shiratori Y."/>
            <person name="Senoo K."/>
        </authorList>
    </citation>
    <scope>NUCLEOTIDE SEQUENCE [LARGE SCALE GENOMIC DNA]</scope>
    <source>
        <strain evidence="3">Red232</strain>
    </source>
</reference>
<dbReference type="EMBL" id="AP025591">
    <property type="protein sequence ID" value="BDG03563.1"/>
    <property type="molecule type" value="Genomic_DNA"/>
</dbReference>
<keyword evidence="1" id="KW-0732">Signal</keyword>
<protein>
    <recommendedName>
        <fullName evidence="4">Outer membrane protein beta-barrel domain-containing protein</fullName>
    </recommendedName>
</protein>
<gene>
    <name evidence="2" type="ORF">AMOR_25590</name>
</gene>
<feature type="signal peptide" evidence="1">
    <location>
        <begin position="1"/>
        <end position="26"/>
    </location>
</feature>